<feature type="domain" description="Prohead serine protease" evidence="4">
    <location>
        <begin position="8"/>
        <end position="157"/>
    </location>
</feature>
<dbReference type="InterPro" id="IPR054613">
    <property type="entry name" value="Peptidase_S78_dom"/>
</dbReference>
<evidence type="ECO:0000256" key="3">
    <source>
        <dbReference type="ARBA" id="ARBA00022801"/>
    </source>
</evidence>
<reference evidence="5 6" key="1">
    <citation type="submission" date="2016-04" db="EMBL/GenBank/DDBJ databases">
        <title>High quality genome of the nematocidal Bacillus thuringiensis MYBT18246.</title>
        <authorList>
            <person name="Hollensteiner J."/>
            <person name="Poehlein A."/>
            <person name="Sproeer C."/>
            <person name="Bunk B."/>
            <person name="Rosenstiel P."/>
            <person name="Schulenburg H."/>
            <person name="Liesegang H."/>
        </authorList>
    </citation>
    <scope>NUCLEOTIDE SEQUENCE [LARGE SCALE GENOMIC DNA]</scope>
    <source>
        <strain evidence="5 6">MYBT18246</strain>
    </source>
</reference>
<evidence type="ECO:0000313" key="6">
    <source>
        <dbReference type="Proteomes" id="UP000092743"/>
    </source>
</evidence>
<dbReference type="Pfam" id="PF04586">
    <property type="entry name" value="Peptidase_S78"/>
    <property type="match status" value="1"/>
</dbReference>
<dbReference type="GO" id="GO:0006508">
    <property type="term" value="P:proteolysis"/>
    <property type="evidence" value="ECO:0007669"/>
    <property type="project" value="UniProtKB-KW"/>
</dbReference>
<dbReference type="AlphaFoldDB" id="A0A9W3WYC5"/>
<name>A0A9W3WYC5_BACTU</name>
<keyword evidence="3" id="KW-0378">Hydrolase</keyword>
<keyword evidence="1" id="KW-1188">Viral release from host cell</keyword>
<accession>A0A9W3WYC5</accession>
<organism evidence="5 6">
    <name type="scientific">Bacillus thuringiensis</name>
    <dbReference type="NCBI Taxonomy" id="1428"/>
    <lineage>
        <taxon>Bacteria</taxon>
        <taxon>Bacillati</taxon>
        <taxon>Bacillota</taxon>
        <taxon>Bacilli</taxon>
        <taxon>Bacillales</taxon>
        <taxon>Bacillaceae</taxon>
        <taxon>Bacillus</taxon>
        <taxon>Bacillus cereus group</taxon>
    </lineage>
</organism>
<proteinExistence type="predicted"/>
<dbReference type="Proteomes" id="UP000092743">
    <property type="component" value="Chromosome"/>
</dbReference>
<dbReference type="InterPro" id="IPR006433">
    <property type="entry name" value="Prohead_protease"/>
</dbReference>
<keyword evidence="2 5" id="KW-0645">Protease</keyword>
<sequence>MKIEIRGNQVTLDGYVNVVDRESRMLPSPRGYFKERIVPKAFEKALKKAKNVNLLFNHDKNRKLGSTQNGNLELYEDNIGLRAIATVTDEQVIQKAKNKELRGWSFGFVSEKDSWEEGEAGVQKRSIEELELLEVSILDMTPAYVATSIETRGEQTAMIEMRREETTVQTVVDEEREERNHLIQQIKTVLEGI</sequence>
<gene>
    <name evidence="5" type="ORF">BT246_04780</name>
</gene>
<dbReference type="GO" id="GO:0008233">
    <property type="term" value="F:peptidase activity"/>
    <property type="evidence" value="ECO:0007669"/>
    <property type="project" value="UniProtKB-KW"/>
</dbReference>
<dbReference type="RefSeq" id="WP_065481793.1">
    <property type="nucleotide sequence ID" value="NZ_CP015350.1"/>
</dbReference>
<evidence type="ECO:0000313" key="5">
    <source>
        <dbReference type="EMBL" id="ANS45916.1"/>
    </source>
</evidence>
<dbReference type="EMBL" id="CP015350">
    <property type="protein sequence ID" value="ANS45916.1"/>
    <property type="molecule type" value="Genomic_DNA"/>
</dbReference>
<protein>
    <submittedName>
        <fullName evidence="5">Phage prohead protease</fullName>
    </submittedName>
</protein>
<dbReference type="NCBIfam" id="TIGR01543">
    <property type="entry name" value="proheadase_HK97"/>
    <property type="match status" value="1"/>
</dbReference>
<evidence type="ECO:0000259" key="4">
    <source>
        <dbReference type="Pfam" id="PF04586"/>
    </source>
</evidence>
<evidence type="ECO:0000256" key="1">
    <source>
        <dbReference type="ARBA" id="ARBA00022612"/>
    </source>
</evidence>
<evidence type="ECO:0000256" key="2">
    <source>
        <dbReference type="ARBA" id="ARBA00022670"/>
    </source>
</evidence>